<feature type="domain" description="Major facilitator superfamily (MFS) profile" evidence="8">
    <location>
        <begin position="64"/>
        <end position="382"/>
    </location>
</feature>
<comment type="subcellular location">
    <subcellularLocation>
        <location evidence="1">Membrane</location>
        <topology evidence="1">Multi-pass membrane protein</topology>
    </subcellularLocation>
</comment>
<feature type="transmembrane region" description="Helical" evidence="7">
    <location>
        <begin position="254"/>
        <end position="277"/>
    </location>
</feature>
<evidence type="ECO:0000256" key="7">
    <source>
        <dbReference type="SAM" id="Phobius"/>
    </source>
</evidence>
<accession>A0A0G2ERZ3</accession>
<evidence type="ECO:0000256" key="6">
    <source>
        <dbReference type="SAM" id="MobiDB-lite"/>
    </source>
</evidence>
<feature type="transmembrane region" description="Helical" evidence="7">
    <location>
        <begin position="340"/>
        <end position="362"/>
    </location>
</feature>
<evidence type="ECO:0000313" key="9">
    <source>
        <dbReference type="EMBL" id="KKY25009.1"/>
    </source>
</evidence>
<keyword evidence="5 7" id="KW-0472">Membrane</keyword>
<proteinExistence type="predicted"/>
<dbReference type="Gene3D" id="1.20.1720.10">
    <property type="entry name" value="Multidrug resistance protein D"/>
    <property type="match status" value="1"/>
</dbReference>
<feature type="region of interest" description="Disordered" evidence="6">
    <location>
        <begin position="1"/>
        <end position="43"/>
    </location>
</feature>
<dbReference type="GO" id="GO:0042908">
    <property type="term" value="P:xenobiotic transport"/>
    <property type="evidence" value="ECO:0007669"/>
    <property type="project" value="UniProtKB-ARBA"/>
</dbReference>
<dbReference type="Pfam" id="PF07690">
    <property type="entry name" value="MFS_1"/>
    <property type="match status" value="1"/>
</dbReference>
<dbReference type="PANTHER" id="PTHR23502">
    <property type="entry name" value="MAJOR FACILITATOR SUPERFAMILY"/>
    <property type="match status" value="1"/>
</dbReference>
<dbReference type="PANTHER" id="PTHR23502:SF51">
    <property type="entry name" value="QUINIDINE RESISTANCE PROTEIN 1-RELATED"/>
    <property type="match status" value="1"/>
</dbReference>
<evidence type="ECO:0000256" key="3">
    <source>
        <dbReference type="ARBA" id="ARBA00022692"/>
    </source>
</evidence>
<evidence type="ECO:0000259" key="8">
    <source>
        <dbReference type="PROSITE" id="PS50850"/>
    </source>
</evidence>
<feature type="compositionally biased region" description="Basic and acidic residues" evidence="6">
    <location>
        <begin position="28"/>
        <end position="43"/>
    </location>
</feature>
<reference evidence="9 10" key="2">
    <citation type="submission" date="2015-05" db="EMBL/GenBank/DDBJ databases">
        <authorList>
            <person name="Morales-Cruz A."/>
            <person name="Amrine K.C."/>
            <person name="Cantu D."/>
        </authorList>
    </citation>
    <scope>NUCLEOTIDE SEQUENCE [LARGE SCALE GENOMIC DNA]</scope>
    <source>
        <strain evidence="9">UCRPC4</strain>
    </source>
</reference>
<dbReference type="OrthoDB" id="4159967at2759"/>
<dbReference type="InterPro" id="IPR036259">
    <property type="entry name" value="MFS_trans_sf"/>
</dbReference>
<evidence type="ECO:0000256" key="1">
    <source>
        <dbReference type="ARBA" id="ARBA00004141"/>
    </source>
</evidence>
<feature type="transmembrane region" description="Helical" evidence="7">
    <location>
        <begin position="130"/>
        <end position="157"/>
    </location>
</feature>
<dbReference type="EMBL" id="LCWF01000051">
    <property type="protein sequence ID" value="KKY25009.1"/>
    <property type="molecule type" value="Genomic_DNA"/>
</dbReference>
<gene>
    <name evidence="9" type="ORF">UCRPC4_g02155</name>
</gene>
<organism evidence="9 10">
    <name type="scientific">Phaeomoniella chlamydospora</name>
    <name type="common">Phaeoacremonium chlamydosporum</name>
    <dbReference type="NCBI Taxonomy" id="158046"/>
    <lineage>
        <taxon>Eukaryota</taxon>
        <taxon>Fungi</taxon>
        <taxon>Dikarya</taxon>
        <taxon>Ascomycota</taxon>
        <taxon>Pezizomycotina</taxon>
        <taxon>Eurotiomycetes</taxon>
        <taxon>Chaetothyriomycetidae</taxon>
        <taxon>Phaeomoniellales</taxon>
        <taxon>Phaeomoniellaceae</taxon>
        <taxon>Phaeomoniella</taxon>
    </lineage>
</organism>
<dbReference type="SUPFAM" id="SSF103473">
    <property type="entry name" value="MFS general substrate transporter"/>
    <property type="match status" value="2"/>
</dbReference>
<feature type="transmembrane region" description="Helical" evidence="7">
    <location>
        <begin position="97"/>
        <end position="118"/>
    </location>
</feature>
<evidence type="ECO:0000256" key="5">
    <source>
        <dbReference type="ARBA" id="ARBA00023136"/>
    </source>
</evidence>
<dbReference type="GO" id="GO:0140115">
    <property type="term" value="P:export across plasma membrane"/>
    <property type="evidence" value="ECO:0007669"/>
    <property type="project" value="UniProtKB-ARBA"/>
</dbReference>
<protein>
    <submittedName>
        <fullName evidence="9">Putative major facilitator superfamily transporter</fullName>
    </submittedName>
</protein>
<comment type="caution">
    <text evidence="9">The sequence shown here is derived from an EMBL/GenBank/DDBJ whole genome shotgun (WGS) entry which is preliminary data.</text>
</comment>
<name>A0A0G2ERZ3_PHACM</name>
<dbReference type="InterPro" id="IPR011701">
    <property type="entry name" value="MFS"/>
</dbReference>
<keyword evidence="10" id="KW-1185">Reference proteome</keyword>
<dbReference type="InterPro" id="IPR020846">
    <property type="entry name" value="MFS_dom"/>
</dbReference>
<dbReference type="GO" id="GO:0022857">
    <property type="term" value="F:transmembrane transporter activity"/>
    <property type="evidence" value="ECO:0007669"/>
    <property type="project" value="InterPro"/>
</dbReference>
<evidence type="ECO:0000256" key="2">
    <source>
        <dbReference type="ARBA" id="ARBA00022448"/>
    </source>
</evidence>
<dbReference type="GO" id="GO:0005886">
    <property type="term" value="C:plasma membrane"/>
    <property type="evidence" value="ECO:0007669"/>
    <property type="project" value="TreeGrafter"/>
</dbReference>
<evidence type="ECO:0000256" key="4">
    <source>
        <dbReference type="ARBA" id="ARBA00022989"/>
    </source>
</evidence>
<dbReference type="PROSITE" id="PS00216">
    <property type="entry name" value="SUGAR_TRANSPORT_1"/>
    <property type="match status" value="1"/>
</dbReference>
<sequence length="382" mass="40468">MFPFKMSEGNPNDGPTPQPANPTSPCPCRDDTKGTQRYETKEQEADSAQESCYSLFTVTQKRWIVFLVAAAGMFSPMSSFIYYPAINSIASGLNTSVELINLTITSYMAVSGVVPTVVGNAADGLGRRPIYILTMLIYLVANIGLALQNSFPALLVLRMVQSAGSSGTISLGYGVISDITTPAERGSYVGLLLLGPNVAPPLGPIVGGVVSSKLGKLLDSDYASVARTHGLEVNRVFGDDLRNFPIEKARLRSVFYIIMGASLSILAYGWLLCFHVHFSAPLVMQFIIGATSTAIFTILGALLTDINSSASSTAAASANVIRCALAATGLAVVETMVQKIGPGWCFTIFSGITAAMGPLLLLERERGLGWRNKIYQGNGGSG</sequence>
<dbReference type="Proteomes" id="UP000053317">
    <property type="component" value="Unassembled WGS sequence"/>
</dbReference>
<keyword evidence="3 7" id="KW-0812">Transmembrane</keyword>
<keyword evidence="2" id="KW-0813">Transport</keyword>
<keyword evidence="4 7" id="KW-1133">Transmembrane helix</keyword>
<feature type="compositionally biased region" description="Pro residues" evidence="6">
    <location>
        <begin position="14"/>
        <end position="25"/>
    </location>
</feature>
<feature type="transmembrane region" description="Helical" evidence="7">
    <location>
        <begin position="283"/>
        <end position="303"/>
    </location>
</feature>
<reference evidence="9 10" key="1">
    <citation type="submission" date="2015-05" db="EMBL/GenBank/DDBJ databases">
        <title>Distinctive expansion of gene families associated with plant cell wall degradation and secondary metabolism in the genomes of grapevine trunk pathogens.</title>
        <authorList>
            <person name="Lawrence D.P."/>
            <person name="Travadon R."/>
            <person name="Rolshausen P.E."/>
            <person name="Baumgartner K."/>
        </authorList>
    </citation>
    <scope>NUCLEOTIDE SEQUENCE [LARGE SCALE GENOMIC DNA]</scope>
    <source>
        <strain evidence="9">UCRPC4</strain>
    </source>
</reference>
<evidence type="ECO:0000313" key="10">
    <source>
        <dbReference type="Proteomes" id="UP000053317"/>
    </source>
</evidence>
<dbReference type="PROSITE" id="PS50850">
    <property type="entry name" value="MFS"/>
    <property type="match status" value="1"/>
</dbReference>
<feature type="transmembrane region" description="Helical" evidence="7">
    <location>
        <begin position="63"/>
        <end position="85"/>
    </location>
</feature>
<dbReference type="InterPro" id="IPR005829">
    <property type="entry name" value="Sugar_transporter_CS"/>
</dbReference>
<dbReference type="AlphaFoldDB" id="A0A0G2ERZ3"/>